<comment type="caution">
    <text evidence="1">The sequence shown here is derived from an EMBL/GenBank/DDBJ whole genome shotgun (WGS) entry which is preliminary data.</text>
</comment>
<evidence type="ECO:0000313" key="1">
    <source>
        <dbReference type="EMBL" id="KAJ8011977.1"/>
    </source>
</evidence>
<protein>
    <submittedName>
        <fullName evidence="1">Uncharacterized protein</fullName>
    </submittedName>
</protein>
<dbReference type="Proteomes" id="UP001157502">
    <property type="component" value="Chromosome 5"/>
</dbReference>
<keyword evidence="2" id="KW-1185">Reference proteome</keyword>
<proteinExistence type="predicted"/>
<sequence>MPVEATVRAVCLNVFSAHALPPTRQILSARHTNPPTPTSAPISSRRTAGPHTLPAHHPESGPTCSRGHMIYPAGVSARTRRIEAAVPILKPPLLDLRVPGPVSLSR</sequence>
<name>A0ACC2H805_DALPE</name>
<organism evidence="1 2">
    <name type="scientific">Dallia pectoralis</name>
    <name type="common">Alaska blackfish</name>
    <dbReference type="NCBI Taxonomy" id="75939"/>
    <lineage>
        <taxon>Eukaryota</taxon>
        <taxon>Metazoa</taxon>
        <taxon>Chordata</taxon>
        <taxon>Craniata</taxon>
        <taxon>Vertebrata</taxon>
        <taxon>Euteleostomi</taxon>
        <taxon>Actinopterygii</taxon>
        <taxon>Neopterygii</taxon>
        <taxon>Teleostei</taxon>
        <taxon>Protacanthopterygii</taxon>
        <taxon>Esociformes</taxon>
        <taxon>Umbridae</taxon>
        <taxon>Dallia</taxon>
    </lineage>
</organism>
<dbReference type="EMBL" id="CM055732">
    <property type="protein sequence ID" value="KAJ8011977.1"/>
    <property type="molecule type" value="Genomic_DNA"/>
</dbReference>
<accession>A0ACC2H805</accession>
<reference evidence="1" key="1">
    <citation type="submission" date="2021-05" db="EMBL/GenBank/DDBJ databases">
        <authorList>
            <person name="Pan Q."/>
            <person name="Jouanno E."/>
            <person name="Zahm M."/>
            <person name="Klopp C."/>
            <person name="Cabau C."/>
            <person name="Louis A."/>
            <person name="Berthelot C."/>
            <person name="Parey E."/>
            <person name="Roest Crollius H."/>
            <person name="Montfort J."/>
            <person name="Robinson-Rechavi M."/>
            <person name="Bouchez O."/>
            <person name="Lampietro C."/>
            <person name="Lopez Roques C."/>
            <person name="Donnadieu C."/>
            <person name="Postlethwait J."/>
            <person name="Bobe J."/>
            <person name="Dillon D."/>
            <person name="Chandos A."/>
            <person name="von Hippel F."/>
            <person name="Guiguen Y."/>
        </authorList>
    </citation>
    <scope>NUCLEOTIDE SEQUENCE</scope>
    <source>
        <strain evidence="1">YG-Jan2019</strain>
    </source>
</reference>
<evidence type="ECO:0000313" key="2">
    <source>
        <dbReference type="Proteomes" id="UP001157502"/>
    </source>
</evidence>
<gene>
    <name evidence="1" type="ORF">DPEC_G00063920</name>
</gene>